<reference evidence="3" key="1">
    <citation type="submission" date="2014-08" db="EMBL/GenBank/DDBJ databases">
        <title>Coriobacteriaceae sp. complete genome.</title>
        <authorList>
            <person name="Looft T."/>
            <person name="Bayles D.O."/>
            <person name="Stanton T.B."/>
        </authorList>
    </citation>
    <scope>NUCLEOTIDE SEQUENCE [LARGE SCALE GENOMIC DNA]</scope>
    <source>
        <strain evidence="3">68-1-3</strain>
    </source>
</reference>
<dbReference type="InterPro" id="IPR041657">
    <property type="entry name" value="HTH_17"/>
</dbReference>
<gene>
    <name evidence="2" type="ORF">JI75_04445</name>
</gene>
<dbReference type="OrthoDB" id="1093249at2"/>
<reference evidence="2 3" key="2">
    <citation type="journal article" date="2015" name="Genome Announc.">
        <title>Complete Genome Sequence of Coriobacteriaceae Strain 68-1-3, a Novel Mucus-Degrading Isolate from the Swine Intestinal Tract.</title>
        <authorList>
            <person name="Looft T."/>
            <person name="Bayles D.O."/>
            <person name="Alt D.P."/>
            <person name="Stanton T.B."/>
        </authorList>
    </citation>
    <scope>NUCLEOTIDE SEQUENCE [LARGE SCALE GENOMIC DNA]</scope>
    <source>
        <strain evidence="2 3">68-1-3</strain>
    </source>
</reference>
<keyword evidence="3" id="KW-1185">Reference proteome</keyword>
<evidence type="ECO:0000313" key="3">
    <source>
        <dbReference type="Proteomes" id="UP000031121"/>
    </source>
</evidence>
<evidence type="ECO:0000259" key="1">
    <source>
        <dbReference type="Pfam" id="PF12728"/>
    </source>
</evidence>
<dbReference type="STRING" id="1531429.JI75_04445"/>
<dbReference type="NCBIfam" id="TIGR01764">
    <property type="entry name" value="excise"/>
    <property type="match status" value="1"/>
</dbReference>
<organism evidence="2 3">
    <name type="scientific">Berryella intestinalis</name>
    <dbReference type="NCBI Taxonomy" id="1531429"/>
    <lineage>
        <taxon>Bacteria</taxon>
        <taxon>Bacillati</taxon>
        <taxon>Actinomycetota</taxon>
        <taxon>Coriobacteriia</taxon>
        <taxon>Eggerthellales</taxon>
        <taxon>Eggerthellaceae</taxon>
        <taxon>Berryella</taxon>
    </lineage>
</organism>
<feature type="domain" description="Helix-turn-helix" evidence="1">
    <location>
        <begin position="23"/>
        <end position="72"/>
    </location>
</feature>
<dbReference type="HOGENOM" id="CLU_195135_0_0_11"/>
<dbReference type="AlphaFoldDB" id="A0A0A8B3V4"/>
<proteinExistence type="predicted"/>
<dbReference type="RefSeq" id="WP_039689040.1">
    <property type="nucleotide sequence ID" value="NZ_CP009302.1"/>
</dbReference>
<name>A0A0A8B3V4_9ACTN</name>
<dbReference type="Proteomes" id="UP000031121">
    <property type="component" value="Chromosome"/>
</dbReference>
<dbReference type="Pfam" id="PF12728">
    <property type="entry name" value="HTH_17"/>
    <property type="match status" value="1"/>
</dbReference>
<sequence length="81" mass="9149">MRPQSDCSGCTDQNQAVSGPSEWMTVAEMQEYMHAGRTKAYELIKAGEVRSYRLGRRILVNRLSLDRYIKANGTLGDQPNK</sequence>
<dbReference type="GO" id="GO:0003677">
    <property type="term" value="F:DNA binding"/>
    <property type="evidence" value="ECO:0007669"/>
    <property type="project" value="InterPro"/>
</dbReference>
<accession>A0A0A8B3V4</accession>
<protein>
    <recommendedName>
        <fullName evidence="1">Helix-turn-helix domain-containing protein</fullName>
    </recommendedName>
</protein>
<dbReference type="EMBL" id="CP009302">
    <property type="protein sequence ID" value="AJC12029.1"/>
    <property type="molecule type" value="Genomic_DNA"/>
</dbReference>
<evidence type="ECO:0000313" key="2">
    <source>
        <dbReference type="EMBL" id="AJC12029.1"/>
    </source>
</evidence>
<dbReference type="InterPro" id="IPR010093">
    <property type="entry name" value="SinI_DNA-bd"/>
</dbReference>
<dbReference type="KEGG" id="cbac:JI75_04445"/>